<keyword evidence="2" id="KW-1133">Transmembrane helix</keyword>
<reference evidence="4" key="2">
    <citation type="submission" date="2023-07" db="EMBL/GenBank/DDBJ databases">
        <title>Ancylobacter moscoviensis sp. nov., facultatively methylotrophic bacteria from activated sludge and the reclassification of Starkeya novella (Starkey 1934) Kelly et al. 2000 as Ancylobacter novellus comb. nov., Starkeya koreensis Im et al. 2006 as Ancylobacter koreensis comb.nov., Angulomicrobium tetraedrale Vasil'eva et al. 1986 as Ancylobacter tetraedralis comb. nov., Angulomicrobium amanitiforme Fritz et al. 2004 as Ancylobacter amanitiformis comb. nov. and Methylorhabdus multivorans Doronina et al. 1996 as Ancylobacter multivorans comb. nov. and emended description of the genus Ancylobacter.</title>
        <authorList>
            <person name="Doronina N."/>
            <person name="Chemodurova A."/>
            <person name="Grouzdev D."/>
            <person name="Koziaeva V."/>
            <person name="Shi W."/>
            <person name="Wu L."/>
            <person name="Kaparullina E."/>
        </authorList>
    </citation>
    <scope>NUCLEOTIDE SEQUENCE [LARGE SCALE GENOMIC DNA]</scope>
    <source>
        <strain evidence="4">Jip08</strain>
    </source>
</reference>
<comment type="caution">
    <text evidence="3">The sequence shown here is derived from an EMBL/GenBank/DDBJ whole genome shotgun (WGS) entry which is preliminary data.</text>
</comment>
<sequence length="309" mass="32545">MGAIVIGIGVAVAALGVVLGAIGFGSAETTSGSGLMTVGSTAFVGGLLMFALGFILRVLRDIAEKLDGAVHFEPYEEEAAPARATATAVAVEAASFATVAPGYPEPDYTAAKEASVAPAFPEPDELPAPAGDRGLPSWFRRKRPDTPAEEPGFEPEPALAEPADYEPLPPFRSTSPARREPPPPVDAYDEPPFEPRQPAEVLARAPRPREDFPRQETPREDLPPQPVAPPPFLQDTDLLADEPEPATEPVLVTPPPEPEVTVLKSGTIGGMAYKLYSDGSIEADLPDGTLRFASLQDLRDHVSGGGNRG</sequence>
<proteinExistence type="predicted"/>
<accession>A0ABT0DP59</accession>
<evidence type="ECO:0008006" key="5">
    <source>
        <dbReference type="Google" id="ProtNLM"/>
    </source>
</evidence>
<keyword evidence="4" id="KW-1185">Reference proteome</keyword>
<evidence type="ECO:0000256" key="2">
    <source>
        <dbReference type="SAM" id="Phobius"/>
    </source>
</evidence>
<protein>
    <recommendedName>
        <fullName evidence="5">DUF308 domain-containing protein</fullName>
    </recommendedName>
</protein>
<evidence type="ECO:0000313" key="3">
    <source>
        <dbReference type="EMBL" id="MCK0209058.1"/>
    </source>
</evidence>
<keyword evidence="2" id="KW-0812">Transmembrane</keyword>
<feature type="compositionally biased region" description="Basic and acidic residues" evidence="1">
    <location>
        <begin position="207"/>
        <end position="222"/>
    </location>
</feature>
<evidence type="ECO:0000313" key="4">
    <source>
        <dbReference type="Proteomes" id="UP001202867"/>
    </source>
</evidence>
<reference evidence="3 4" key="1">
    <citation type="submission" date="2022-04" db="EMBL/GenBank/DDBJ databases">
        <authorList>
            <person name="Grouzdev D.S."/>
            <person name="Pantiukh K.S."/>
            <person name="Krutkina M.S."/>
        </authorList>
    </citation>
    <scope>NUCLEOTIDE SEQUENCE [LARGE SCALE GENOMIC DNA]</scope>
    <source>
        <strain evidence="3 4">Jip08</strain>
    </source>
</reference>
<gene>
    <name evidence="3" type="ORF">MWN33_13560</name>
</gene>
<feature type="compositionally biased region" description="Pro residues" evidence="1">
    <location>
        <begin position="223"/>
        <end position="232"/>
    </location>
</feature>
<feature type="region of interest" description="Disordered" evidence="1">
    <location>
        <begin position="119"/>
        <end position="238"/>
    </location>
</feature>
<keyword evidence="2" id="KW-0472">Membrane</keyword>
<dbReference type="EMBL" id="JALKCG010000005">
    <property type="protein sequence ID" value="MCK0209058.1"/>
    <property type="molecule type" value="Genomic_DNA"/>
</dbReference>
<evidence type="ECO:0000256" key="1">
    <source>
        <dbReference type="SAM" id="MobiDB-lite"/>
    </source>
</evidence>
<dbReference type="Proteomes" id="UP001202867">
    <property type="component" value="Unassembled WGS sequence"/>
</dbReference>
<organism evidence="3 4">
    <name type="scientific">Ancylobacter koreensis</name>
    <dbReference type="NCBI Taxonomy" id="266121"/>
    <lineage>
        <taxon>Bacteria</taxon>
        <taxon>Pseudomonadati</taxon>
        <taxon>Pseudomonadota</taxon>
        <taxon>Alphaproteobacteria</taxon>
        <taxon>Hyphomicrobiales</taxon>
        <taxon>Xanthobacteraceae</taxon>
        <taxon>Ancylobacter</taxon>
    </lineage>
</organism>
<name>A0ABT0DP59_9HYPH</name>
<feature type="transmembrane region" description="Helical" evidence="2">
    <location>
        <begin position="36"/>
        <end position="56"/>
    </location>
</feature>
<dbReference type="RefSeq" id="WP_247201569.1">
    <property type="nucleotide sequence ID" value="NZ_JALKCG010000005.1"/>
</dbReference>
<feature type="compositionally biased region" description="Low complexity" evidence="1">
    <location>
        <begin position="155"/>
        <end position="166"/>
    </location>
</feature>